<keyword evidence="5" id="KW-0694">RNA-binding</keyword>
<dbReference type="GO" id="GO:0006355">
    <property type="term" value="P:regulation of DNA-templated transcription"/>
    <property type="evidence" value="ECO:0007669"/>
    <property type="project" value="UniProtKB-ARBA"/>
</dbReference>
<comment type="caution">
    <text evidence="9">The sequence shown here is derived from an EMBL/GenBank/DDBJ whole genome shotgun (WGS) entry which is preliminary data.</text>
</comment>
<dbReference type="InterPro" id="IPR045877">
    <property type="entry name" value="ZFP36-like"/>
</dbReference>
<dbReference type="PANTHER" id="PTHR12547:SF184">
    <property type="entry name" value="CCCH-TYPE ZN-FINGER PROTEIN"/>
    <property type="match status" value="1"/>
</dbReference>
<evidence type="ECO:0000256" key="6">
    <source>
        <dbReference type="PROSITE-ProRule" id="PRU00723"/>
    </source>
</evidence>
<dbReference type="GO" id="GO:0003729">
    <property type="term" value="F:mRNA binding"/>
    <property type="evidence" value="ECO:0007669"/>
    <property type="project" value="InterPro"/>
</dbReference>
<dbReference type="SMART" id="SM00356">
    <property type="entry name" value="ZnF_C3H1"/>
    <property type="match status" value="2"/>
</dbReference>
<dbReference type="InterPro" id="IPR004088">
    <property type="entry name" value="KH_dom_type_1"/>
</dbReference>
<feature type="region of interest" description="Disordered" evidence="7">
    <location>
        <begin position="77"/>
        <end position="98"/>
    </location>
</feature>
<proteinExistence type="predicted"/>
<feature type="zinc finger region" description="C3H1-type" evidence="6">
    <location>
        <begin position="113"/>
        <end position="141"/>
    </location>
</feature>
<evidence type="ECO:0000256" key="3">
    <source>
        <dbReference type="ARBA" id="ARBA00022771"/>
    </source>
</evidence>
<dbReference type="GO" id="GO:0008270">
    <property type="term" value="F:zinc ion binding"/>
    <property type="evidence" value="ECO:0007669"/>
    <property type="project" value="UniProtKB-KW"/>
</dbReference>
<dbReference type="Pfam" id="PF00013">
    <property type="entry name" value="KH_1"/>
    <property type="match status" value="1"/>
</dbReference>
<sequence length="316" mass="33967">MNARKSRNESSLGVNVDLKKFKRANFVTAGGTNLILSTEKKSLSTVVGSKSKPRNKFFSTGGRPYGEGSHLLHQVPGGNNAEAQTTTPIDPPSSQNMRLSPLLPNPDVSSQSSVKTRMCSNHNTAEGCKYGEKCHFAHSEWELGKPVAPSADDPRGNGMPVPRRRSDVPVLGRGRGYPAARFGALATAKISVDASLSGMIIGKGGVNSKKIRRRSGSKLVIMDHESDSNLKYVELEGTLGQINHASSMVRELIANAGTVGRPTRTRHGHAHGGPSALPRNDNFKTKLCDNFAKGSCTFGDRCHFAHGDAELRKIED</sequence>
<reference evidence="9 10" key="1">
    <citation type="journal article" date="2023" name="Hortic Res">
        <title>Pangenome of water caltrop reveals structural variations and asymmetric subgenome divergence after allopolyploidization.</title>
        <authorList>
            <person name="Zhang X."/>
            <person name="Chen Y."/>
            <person name="Wang L."/>
            <person name="Yuan Y."/>
            <person name="Fang M."/>
            <person name="Shi L."/>
            <person name="Lu R."/>
            <person name="Comes H.P."/>
            <person name="Ma Y."/>
            <person name="Chen Y."/>
            <person name="Huang G."/>
            <person name="Zhou Y."/>
            <person name="Zheng Z."/>
            <person name="Qiu Y."/>
        </authorList>
    </citation>
    <scope>NUCLEOTIDE SEQUENCE [LARGE SCALE GENOMIC DNA]</scope>
    <source>
        <strain evidence="9">F231</strain>
    </source>
</reference>
<evidence type="ECO:0000256" key="1">
    <source>
        <dbReference type="ARBA" id="ARBA00022723"/>
    </source>
</evidence>
<gene>
    <name evidence="9" type="ORF">SAY86_025365</name>
</gene>
<keyword evidence="4 6" id="KW-0862">Zinc</keyword>
<protein>
    <recommendedName>
        <fullName evidence="8">C3H1-type domain-containing protein</fullName>
    </recommendedName>
</protein>
<dbReference type="EMBL" id="JAXQNO010000004">
    <property type="protein sequence ID" value="KAK4800000.1"/>
    <property type="molecule type" value="Genomic_DNA"/>
</dbReference>
<feature type="compositionally biased region" description="Polar residues" evidence="7">
    <location>
        <begin position="81"/>
        <end position="98"/>
    </location>
</feature>
<dbReference type="PROSITE" id="PS50084">
    <property type="entry name" value="KH_TYPE_1"/>
    <property type="match status" value="1"/>
</dbReference>
<dbReference type="Pfam" id="PF00642">
    <property type="entry name" value="zf-CCCH"/>
    <property type="match status" value="2"/>
</dbReference>
<dbReference type="PANTHER" id="PTHR12547">
    <property type="entry name" value="CCCH ZINC FINGER/TIS11-RELATED"/>
    <property type="match status" value="1"/>
</dbReference>
<dbReference type="PROSITE" id="PS50103">
    <property type="entry name" value="ZF_C3H1"/>
    <property type="match status" value="2"/>
</dbReference>
<keyword evidence="1 6" id="KW-0479">Metal-binding</keyword>
<feature type="domain" description="C3H1-type" evidence="8">
    <location>
        <begin position="282"/>
        <end position="309"/>
    </location>
</feature>
<dbReference type="InterPro" id="IPR004087">
    <property type="entry name" value="KH_dom"/>
</dbReference>
<evidence type="ECO:0000259" key="8">
    <source>
        <dbReference type="PROSITE" id="PS50103"/>
    </source>
</evidence>
<dbReference type="Proteomes" id="UP001346149">
    <property type="component" value="Unassembled WGS sequence"/>
</dbReference>
<keyword evidence="10" id="KW-1185">Reference proteome</keyword>
<evidence type="ECO:0000313" key="9">
    <source>
        <dbReference type="EMBL" id="KAK4800000.1"/>
    </source>
</evidence>
<feature type="region of interest" description="Disordered" evidence="7">
    <location>
        <begin position="145"/>
        <end position="172"/>
    </location>
</feature>
<evidence type="ECO:0000313" key="10">
    <source>
        <dbReference type="Proteomes" id="UP001346149"/>
    </source>
</evidence>
<dbReference type="Gene3D" id="3.30.1370.10">
    <property type="entry name" value="K Homology domain, type 1"/>
    <property type="match status" value="1"/>
</dbReference>
<dbReference type="AlphaFoldDB" id="A0AAN7REZ9"/>
<evidence type="ECO:0000256" key="7">
    <source>
        <dbReference type="SAM" id="MobiDB-lite"/>
    </source>
</evidence>
<dbReference type="SUPFAM" id="SSF54791">
    <property type="entry name" value="Eukaryotic type KH-domain (KH-domain type I)"/>
    <property type="match status" value="1"/>
</dbReference>
<feature type="zinc finger region" description="C3H1-type" evidence="6">
    <location>
        <begin position="282"/>
        <end position="309"/>
    </location>
</feature>
<dbReference type="Gene3D" id="4.10.1000.10">
    <property type="entry name" value="Zinc finger, CCCH-type"/>
    <property type="match status" value="2"/>
</dbReference>
<name>A0AAN7REZ9_TRANT</name>
<evidence type="ECO:0000256" key="5">
    <source>
        <dbReference type="PROSITE-ProRule" id="PRU00117"/>
    </source>
</evidence>
<dbReference type="SUPFAM" id="SSF90229">
    <property type="entry name" value="CCCH zinc finger"/>
    <property type="match status" value="2"/>
</dbReference>
<keyword evidence="2" id="KW-0677">Repeat</keyword>
<accession>A0AAN7REZ9</accession>
<organism evidence="9 10">
    <name type="scientific">Trapa natans</name>
    <name type="common">Water chestnut</name>
    <dbReference type="NCBI Taxonomy" id="22666"/>
    <lineage>
        <taxon>Eukaryota</taxon>
        <taxon>Viridiplantae</taxon>
        <taxon>Streptophyta</taxon>
        <taxon>Embryophyta</taxon>
        <taxon>Tracheophyta</taxon>
        <taxon>Spermatophyta</taxon>
        <taxon>Magnoliopsida</taxon>
        <taxon>eudicotyledons</taxon>
        <taxon>Gunneridae</taxon>
        <taxon>Pentapetalae</taxon>
        <taxon>rosids</taxon>
        <taxon>malvids</taxon>
        <taxon>Myrtales</taxon>
        <taxon>Lythraceae</taxon>
        <taxon>Trapa</taxon>
    </lineage>
</organism>
<dbReference type="FunFam" id="4.10.1000.10:FF:000003">
    <property type="entry name" value="Zinc finger CCCH domain-containing protein"/>
    <property type="match status" value="1"/>
</dbReference>
<evidence type="ECO:0000256" key="2">
    <source>
        <dbReference type="ARBA" id="ARBA00022737"/>
    </source>
</evidence>
<evidence type="ECO:0000256" key="4">
    <source>
        <dbReference type="ARBA" id="ARBA00022833"/>
    </source>
</evidence>
<dbReference type="SMART" id="SM00322">
    <property type="entry name" value="KH"/>
    <property type="match status" value="1"/>
</dbReference>
<dbReference type="InterPro" id="IPR000571">
    <property type="entry name" value="Znf_CCCH"/>
</dbReference>
<keyword evidence="3 6" id="KW-0863">Zinc-finger</keyword>
<dbReference type="InterPro" id="IPR036855">
    <property type="entry name" value="Znf_CCCH_sf"/>
</dbReference>
<feature type="domain" description="C3H1-type" evidence="8">
    <location>
        <begin position="113"/>
        <end position="141"/>
    </location>
</feature>
<dbReference type="InterPro" id="IPR036612">
    <property type="entry name" value="KH_dom_type_1_sf"/>
</dbReference>